<feature type="compositionally biased region" description="Basic residues" evidence="2">
    <location>
        <begin position="178"/>
        <end position="187"/>
    </location>
</feature>
<dbReference type="OrthoDB" id="4590886at2759"/>
<evidence type="ECO:0000259" key="3">
    <source>
        <dbReference type="PROSITE" id="PS50013"/>
    </source>
</evidence>
<proteinExistence type="predicted"/>
<dbReference type="EMBL" id="KV875102">
    <property type="protein sequence ID" value="OIW24964.1"/>
    <property type="molecule type" value="Genomic_DNA"/>
</dbReference>
<feature type="domain" description="Chromo" evidence="3">
    <location>
        <begin position="234"/>
        <end position="285"/>
    </location>
</feature>
<dbReference type="Pfam" id="PF00385">
    <property type="entry name" value="Chromo"/>
    <property type="match status" value="1"/>
</dbReference>
<organism evidence="4 5">
    <name type="scientific">Coniochaeta ligniaria NRRL 30616</name>
    <dbReference type="NCBI Taxonomy" id="1408157"/>
    <lineage>
        <taxon>Eukaryota</taxon>
        <taxon>Fungi</taxon>
        <taxon>Dikarya</taxon>
        <taxon>Ascomycota</taxon>
        <taxon>Pezizomycotina</taxon>
        <taxon>Sordariomycetes</taxon>
        <taxon>Sordariomycetidae</taxon>
        <taxon>Coniochaetales</taxon>
        <taxon>Coniochaetaceae</taxon>
        <taxon>Coniochaeta</taxon>
    </lineage>
</organism>
<dbReference type="SUPFAM" id="SSF54160">
    <property type="entry name" value="Chromo domain-like"/>
    <property type="match status" value="1"/>
</dbReference>
<accession>A0A1J7J732</accession>
<evidence type="ECO:0000256" key="1">
    <source>
        <dbReference type="ARBA" id="ARBA00011353"/>
    </source>
</evidence>
<sequence length="285" mass="31888">MMKICVSILDDDAPSSVAGPALRLVTPTGSVSQATDDAEQFDAEDDGSIASDNSDHDGSVASDDSDHDGSVASDDSEREVERHKRAGSRKTAQQTGQRRRWTRLEEQRLKVYMKDPVMEKRAVKAGKTKEAWIAAHLGRSESAVKQHWEIMKRSPSPSQGWNSPERAVPSTKQGVTKRMTRGHRSARDRRAGPTNVMDATARSKPAWRRQRHIPQSDGKIRQGSSFYDAGEEEWEVEEICGCKNMDDGGLQFHVKWKGGEKTWEPYENVAETKALDRYERNHGLA</sequence>
<protein>
    <recommendedName>
        <fullName evidence="3">Chromo domain-containing protein</fullName>
    </recommendedName>
</protein>
<dbReference type="InterPro" id="IPR000953">
    <property type="entry name" value="Chromo/chromo_shadow_dom"/>
</dbReference>
<dbReference type="AlphaFoldDB" id="A0A1J7J732"/>
<gene>
    <name evidence="4" type="ORF">CONLIGDRAFT_690629</name>
</gene>
<feature type="region of interest" description="Disordered" evidence="2">
    <location>
        <begin position="25"/>
        <end position="107"/>
    </location>
</feature>
<dbReference type="SMART" id="SM00298">
    <property type="entry name" value="CHROMO"/>
    <property type="match status" value="1"/>
</dbReference>
<evidence type="ECO:0000313" key="5">
    <source>
        <dbReference type="Proteomes" id="UP000182658"/>
    </source>
</evidence>
<dbReference type="Proteomes" id="UP000182658">
    <property type="component" value="Unassembled WGS sequence"/>
</dbReference>
<dbReference type="STRING" id="1408157.A0A1J7J732"/>
<evidence type="ECO:0000313" key="4">
    <source>
        <dbReference type="EMBL" id="OIW24964.1"/>
    </source>
</evidence>
<keyword evidence="5" id="KW-1185">Reference proteome</keyword>
<dbReference type="Gene3D" id="2.40.50.40">
    <property type="match status" value="1"/>
</dbReference>
<evidence type="ECO:0000256" key="2">
    <source>
        <dbReference type="SAM" id="MobiDB-lite"/>
    </source>
</evidence>
<feature type="region of interest" description="Disordered" evidence="2">
    <location>
        <begin position="1"/>
        <end position="20"/>
    </location>
</feature>
<dbReference type="PROSITE" id="PS50013">
    <property type="entry name" value="CHROMO_2"/>
    <property type="match status" value="1"/>
</dbReference>
<dbReference type="GO" id="GO:0006338">
    <property type="term" value="P:chromatin remodeling"/>
    <property type="evidence" value="ECO:0007669"/>
    <property type="project" value="UniProtKB-ARBA"/>
</dbReference>
<dbReference type="InterPro" id="IPR023780">
    <property type="entry name" value="Chromo_domain"/>
</dbReference>
<name>A0A1J7J732_9PEZI</name>
<feature type="region of interest" description="Disordered" evidence="2">
    <location>
        <begin position="152"/>
        <end position="224"/>
    </location>
</feature>
<comment type="subunit">
    <text evidence="1">Component of the NuA4 histone acetyltransferase complex.</text>
</comment>
<dbReference type="InterPro" id="IPR016197">
    <property type="entry name" value="Chromo-like_dom_sf"/>
</dbReference>
<reference evidence="4 5" key="1">
    <citation type="submission" date="2016-10" db="EMBL/GenBank/DDBJ databases">
        <title>Draft genome sequence of Coniochaeta ligniaria NRRL30616, a lignocellulolytic fungus for bioabatement of inhibitors in plant biomass hydrolysates.</title>
        <authorList>
            <consortium name="DOE Joint Genome Institute"/>
            <person name="Jimenez D.J."/>
            <person name="Hector R.E."/>
            <person name="Riley R."/>
            <person name="Sun H."/>
            <person name="Grigoriev I.V."/>
            <person name="Van Elsas J.D."/>
            <person name="Nichols N.N."/>
        </authorList>
    </citation>
    <scope>NUCLEOTIDE SEQUENCE [LARGE SCALE GENOMIC DNA]</scope>
    <source>
        <strain evidence="4 5">NRRL 30616</strain>
    </source>
</reference>
<dbReference type="InParanoid" id="A0A1J7J732"/>
<feature type="compositionally biased region" description="Acidic residues" evidence="2">
    <location>
        <begin position="36"/>
        <end position="47"/>
    </location>
</feature>